<feature type="domain" description="DUF7373" evidence="3">
    <location>
        <begin position="256"/>
        <end position="401"/>
    </location>
</feature>
<evidence type="ECO:0000313" key="5">
    <source>
        <dbReference type="Proteomes" id="UP001139157"/>
    </source>
</evidence>
<name>A0A9X2EDB4_9NOCA</name>
<dbReference type="EMBL" id="JAMRXG010000009">
    <property type="protein sequence ID" value="MCM6776143.1"/>
    <property type="molecule type" value="Genomic_DNA"/>
</dbReference>
<proteinExistence type="predicted"/>
<evidence type="ECO:0000259" key="3">
    <source>
        <dbReference type="Pfam" id="PF24092"/>
    </source>
</evidence>
<dbReference type="PROSITE" id="PS51257">
    <property type="entry name" value="PROKAR_LIPOPROTEIN"/>
    <property type="match status" value="1"/>
</dbReference>
<evidence type="ECO:0000313" key="4">
    <source>
        <dbReference type="EMBL" id="MCM6776143.1"/>
    </source>
</evidence>
<dbReference type="InterPro" id="IPR056463">
    <property type="entry name" value="DUF7373_C"/>
</dbReference>
<feature type="chain" id="PRO_5040751396" description="Beta-lactamase family protein" evidence="1">
    <location>
        <begin position="27"/>
        <end position="402"/>
    </location>
</feature>
<dbReference type="InterPro" id="IPR055797">
    <property type="entry name" value="DUF7373"/>
</dbReference>
<keyword evidence="5" id="KW-1185">Reference proteome</keyword>
<feature type="signal peptide" evidence="1">
    <location>
        <begin position="1"/>
        <end position="26"/>
    </location>
</feature>
<protein>
    <recommendedName>
        <fullName evidence="6">Beta-lactamase family protein</fullName>
    </recommendedName>
</protein>
<dbReference type="Pfam" id="PF24088">
    <property type="entry name" value="DUF7373"/>
    <property type="match status" value="1"/>
</dbReference>
<dbReference type="Pfam" id="PF24092">
    <property type="entry name" value="DUF7373_C"/>
    <property type="match status" value="1"/>
</dbReference>
<accession>A0A9X2EDB4</accession>
<evidence type="ECO:0000259" key="2">
    <source>
        <dbReference type="Pfam" id="PF24088"/>
    </source>
</evidence>
<evidence type="ECO:0008006" key="6">
    <source>
        <dbReference type="Google" id="ProtNLM"/>
    </source>
</evidence>
<dbReference type="AlphaFoldDB" id="A0A9X2EDB4"/>
<organism evidence="4 5">
    <name type="scientific">Nocardia pulmonis</name>
    <dbReference type="NCBI Taxonomy" id="2951408"/>
    <lineage>
        <taxon>Bacteria</taxon>
        <taxon>Bacillati</taxon>
        <taxon>Actinomycetota</taxon>
        <taxon>Actinomycetes</taxon>
        <taxon>Mycobacteriales</taxon>
        <taxon>Nocardiaceae</taxon>
        <taxon>Nocardia</taxon>
    </lineage>
</organism>
<comment type="caution">
    <text evidence="4">The sequence shown here is derived from an EMBL/GenBank/DDBJ whole genome shotgun (WGS) entry which is preliminary data.</text>
</comment>
<keyword evidence="1" id="KW-0732">Signal</keyword>
<gene>
    <name evidence="4" type="ORF">NDR86_21905</name>
</gene>
<dbReference type="RefSeq" id="WP_251914452.1">
    <property type="nucleotide sequence ID" value="NZ_JAMRXG010000009.1"/>
</dbReference>
<evidence type="ECO:0000256" key="1">
    <source>
        <dbReference type="SAM" id="SignalP"/>
    </source>
</evidence>
<feature type="domain" description="DUF7373" evidence="2">
    <location>
        <begin position="52"/>
        <end position="251"/>
    </location>
</feature>
<reference evidence="4" key="1">
    <citation type="submission" date="2022-06" db="EMBL/GenBank/DDBJ databases">
        <title>Novel species in genus nocardia.</title>
        <authorList>
            <person name="Li F."/>
        </authorList>
    </citation>
    <scope>NUCLEOTIDE SEQUENCE</scope>
    <source>
        <strain evidence="4">CDC141</strain>
    </source>
</reference>
<sequence length="402" mass="43644">MNRRRHIRSVVGWLAAAGLVTGCGMAGAPVAGEIDVRRLDVGPYPVDRHRYDQRAEDKGALLEGMRMSAAVVPSVRIDPSLSVGEQGRVIPDSLDATSHFLAGVSKPVLDRHEMIVAYVAAGADQPTAPDADRPGPGATTVTDVVMRFPDADTARTAARELEQVDFDVAPDLNRKLVLPKYPDAFVHYRPGVANIGTFMAYREFVISLFIERPRAEEQDLLAWVQKTLDAQVPALDRFTPTPRDRLDELPVDPEGLLARTLVRDRSGRTPDPNRFGVYAAPAFVQIAADETARQRLVDDTGLDALSVGDTNSVLRVRDTAAGPRLISGLMAAAGSRYDPTAATGEVPGAKCLQLNSTGDLQREPKYRCFVPYKRYVAVVTSNDRTDADQRTAAAYALLANSL</sequence>
<dbReference type="Proteomes" id="UP001139157">
    <property type="component" value="Unassembled WGS sequence"/>
</dbReference>